<dbReference type="PANTHER" id="PTHR35007">
    <property type="entry name" value="INTEGRAL MEMBRANE PROTEIN-RELATED"/>
    <property type="match status" value="1"/>
</dbReference>
<evidence type="ECO:0000313" key="8">
    <source>
        <dbReference type="EMBL" id="NKI19347.1"/>
    </source>
</evidence>
<keyword evidence="4 6" id="KW-1133">Transmembrane helix</keyword>
<dbReference type="InterPro" id="IPR018076">
    <property type="entry name" value="T2SS_GspF_dom"/>
</dbReference>
<gene>
    <name evidence="8" type="ORF">HCU74_18220</name>
</gene>
<evidence type="ECO:0000256" key="4">
    <source>
        <dbReference type="ARBA" id="ARBA00022989"/>
    </source>
</evidence>
<evidence type="ECO:0000256" key="5">
    <source>
        <dbReference type="ARBA" id="ARBA00023136"/>
    </source>
</evidence>
<dbReference type="Proteomes" id="UP000765845">
    <property type="component" value="Unassembled WGS sequence"/>
</dbReference>
<protein>
    <recommendedName>
        <fullName evidence="7">Type II secretion system protein GspF domain-containing protein</fullName>
    </recommendedName>
</protein>
<accession>A0ABX1GLY2</accession>
<comment type="caution">
    <text evidence="8">The sequence shown here is derived from an EMBL/GenBank/DDBJ whole genome shotgun (WGS) entry which is preliminary data.</text>
</comment>
<dbReference type="RefSeq" id="WP_168451866.1">
    <property type="nucleotide sequence ID" value="NZ_JAAWWK010000007.1"/>
</dbReference>
<feature type="domain" description="Type II secretion system protein GspF" evidence="7">
    <location>
        <begin position="131"/>
        <end position="262"/>
    </location>
</feature>
<dbReference type="Pfam" id="PF00482">
    <property type="entry name" value="T2SSF"/>
    <property type="match status" value="1"/>
</dbReference>
<keyword evidence="5 6" id="KW-0472">Membrane</keyword>
<evidence type="ECO:0000259" key="7">
    <source>
        <dbReference type="Pfam" id="PF00482"/>
    </source>
</evidence>
<feature type="transmembrane region" description="Helical" evidence="6">
    <location>
        <begin position="243"/>
        <end position="264"/>
    </location>
</feature>
<evidence type="ECO:0000256" key="6">
    <source>
        <dbReference type="SAM" id="Phobius"/>
    </source>
</evidence>
<feature type="transmembrane region" description="Helical" evidence="6">
    <location>
        <begin position="68"/>
        <end position="85"/>
    </location>
</feature>
<organism evidence="8 9">
    <name type="scientific">Spongiibacter thalassae</name>
    <dbReference type="NCBI Taxonomy" id="2721624"/>
    <lineage>
        <taxon>Bacteria</taxon>
        <taxon>Pseudomonadati</taxon>
        <taxon>Pseudomonadota</taxon>
        <taxon>Gammaproteobacteria</taxon>
        <taxon>Cellvibrionales</taxon>
        <taxon>Spongiibacteraceae</taxon>
        <taxon>Spongiibacter</taxon>
    </lineage>
</organism>
<keyword evidence="3 6" id="KW-0812">Transmembrane</keyword>
<reference evidence="8 9" key="1">
    <citation type="submission" date="2020-04" db="EMBL/GenBank/DDBJ databases">
        <authorList>
            <person name="Yoon J."/>
        </authorList>
    </citation>
    <scope>NUCLEOTIDE SEQUENCE [LARGE SCALE GENOMIC DNA]</scope>
    <source>
        <strain evidence="8 9">KMU-166</strain>
    </source>
</reference>
<keyword evidence="2" id="KW-1003">Cell membrane</keyword>
<evidence type="ECO:0000256" key="3">
    <source>
        <dbReference type="ARBA" id="ARBA00022692"/>
    </source>
</evidence>
<sequence>MNNWWFDLLAISLLACIGFIALKARQAEISDSDSADANLFEEPQNTRWTLYPQQLIRQSGLVPRDFRSVYWLAKVVPCLLSLLMYTETPEHWRSPWLLGGGQVAAFIGVDLWLLRRRKARREQIGRSLPFFVNVLVVYLKSGLGLTKAFENAAEYGLDRKNALAQEVSLLNLEFEAGRSREEAFDNLARRTGVKELERLAAVLSVGFHVGSPVAETLQSQAELMRVKQTQMGAKLVNRKTMEAMLPMSLVCFPMFVVLIFYPAAAQISDVLSLLKELF</sequence>
<name>A0ABX1GLY2_9GAMM</name>
<evidence type="ECO:0000256" key="2">
    <source>
        <dbReference type="ARBA" id="ARBA00022475"/>
    </source>
</evidence>
<dbReference type="PANTHER" id="PTHR35007:SF2">
    <property type="entry name" value="PILUS ASSEMBLE PROTEIN"/>
    <property type="match status" value="1"/>
</dbReference>
<evidence type="ECO:0000313" key="9">
    <source>
        <dbReference type="Proteomes" id="UP000765845"/>
    </source>
</evidence>
<feature type="transmembrane region" description="Helical" evidence="6">
    <location>
        <begin position="6"/>
        <end position="22"/>
    </location>
</feature>
<keyword evidence="9" id="KW-1185">Reference proteome</keyword>
<feature type="transmembrane region" description="Helical" evidence="6">
    <location>
        <begin position="97"/>
        <end position="114"/>
    </location>
</feature>
<dbReference type="EMBL" id="JAAWWK010000007">
    <property type="protein sequence ID" value="NKI19347.1"/>
    <property type="molecule type" value="Genomic_DNA"/>
</dbReference>
<evidence type="ECO:0000256" key="1">
    <source>
        <dbReference type="ARBA" id="ARBA00004651"/>
    </source>
</evidence>
<proteinExistence type="predicted"/>
<comment type="subcellular location">
    <subcellularLocation>
        <location evidence="1">Cell membrane</location>
        <topology evidence="1">Multi-pass membrane protein</topology>
    </subcellularLocation>
</comment>